<keyword evidence="7" id="KW-0808">Transferase</keyword>
<dbReference type="Proteomes" id="UP001470230">
    <property type="component" value="Unassembled WGS sequence"/>
</dbReference>
<comment type="cofactor">
    <cofactor evidence="2">
        <name>Mg(2+)</name>
        <dbReference type="ChEBI" id="CHEBI:18420"/>
    </cofactor>
</comment>
<comment type="cofactor">
    <cofactor evidence="1">
        <name>Mn(2+)</name>
        <dbReference type="ChEBI" id="CHEBI:29035"/>
    </cofactor>
</comment>
<evidence type="ECO:0000256" key="12">
    <source>
        <dbReference type="ARBA" id="ARBA00023136"/>
    </source>
</evidence>
<evidence type="ECO:0000256" key="9">
    <source>
        <dbReference type="ARBA" id="ARBA00022723"/>
    </source>
</evidence>
<keyword evidence="6" id="KW-0328">Glycosyltransferase</keyword>
<keyword evidence="8" id="KW-0812">Transmembrane</keyword>
<comment type="similarity">
    <text evidence="5">Belongs to the STT3 family.</text>
</comment>
<dbReference type="InterPro" id="IPR003674">
    <property type="entry name" value="Oligo_trans_STT3"/>
</dbReference>
<evidence type="ECO:0000256" key="5">
    <source>
        <dbReference type="ARBA" id="ARBA00010810"/>
    </source>
</evidence>
<evidence type="ECO:0000256" key="8">
    <source>
        <dbReference type="ARBA" id="ARBA00022692"/>
    </source>
</evidence>
<evidence type="ECO:0000256" key="3">
    <source>
        <dbReference type="ARBA" id="ARBA00004127"/>
    </source>
</evidence>
<evidence type="ECO:0000256" key="1">
    <source>
        <dbReference type="ARBA" id="ARBA00001936"/>
    </source>
</evidence>
<keyword evidence="15" id="KW-1185">Reference proteome</keyword>
<dbReference type="PANTHER" id="PTHR13872">
    <property type="entry name" value="DOLICHYL-DIPHOSPHOOLIGOSACCHARIDE--PROTEIN GLYCOSYLTRANSFERASE SUBUNIT"/>
    <property type="match status" value="1"/>
</dbReference>
<reference evidence="14 15" key="1">
    <citation type="submission" date="2024-04" db="EMBL/GenBank/DDBJ databases">
        <title>Tritrichomonas musculus Genome.</title>
        <authorList>
            <person name="Alves-Ferreira E."/>
            <person name="Grigg M."/>
            <person name="Lorenzi H."/>
            <person name="Galac M."/>
        </authorList>
    </citation>
    <scope>NUCLEOTIDE SEQUENCE [LARGE SCALE GENOMIC DNA]</scope>
    <source>
        <strain evidence="14 15">EAF2021</strain>
    </source>
</reference>
<evidence type="ECO:0000256" key="10">
    <source>
        <dbReference type="ARBA" id="ARBA00022842"/>
    </source>
</evidence>
<keyword evidence="13" id="KW-0464">Manganese</keyword>
<keyword evidence="10" id="KW-0460">Magnesium</keyword>
<comment type="pathway">
    <text evidence="4">Protein modification; protein glycosylation.</text>
</comment>
<evidence type="ECO:0000256" key="7">
    <source>
        <dbReference type="ARBA" id="ARBA00022679"/>
    </source>
</evidence>
<proteinExistence type="inferred from homology"/>
<evidence type="ECO:0000313" key="15">
    <source>
        <dbReference type="Proteomes" id="UP001470230"/>
    </source>
</evidence>
<protein>
    <submittedName>
        <fullName evidence="14">Uncharacterized protein</fullName>
    </submittedName>
</protein>
<comment type="caution">
    <text evidence="14">The sequence shown here is derived from an EMBL/GenBank/DDBJ whole genome shotgun (WGS) entry which is preliminary data.</text>
</comment>
<dbReference type="PANTHER" id="PTHR13872:SF1">
    <property type="entry name" value="DOLICHYL-DIPHOSPHOOLIGOSACCHARIDE--PROTEIN GLYCOSYLTRANSFERASE SUBUNIT STT3B"/>
    <property type="match status" value="1"/>
</dbReference>
<name>A0ABR2HDU4_9EUKA</name>
<evidence type="ECO:0000256" key="4">
    <source>
        <dbReference type="ARBA" id="ARBA00004922"/>
    </source>
</evidence>
<accession>A0ABR2HDU4</accession>
<dbReference type="Gene3D" id="3.40.50.12610">
    <property type="match status" value="1"/>
</dbReference>
<gene>
    <name evidence="14" type="ORF">M9Y10_024887</name>
</gene>
<evidence type="ECO:0000256" key="11">
    <source>
        <dbReference type="ARBA" id="ARBA00022989"/>
    </source>
</evidence>
<keyword evidence="9" id="KW-0479">Metal-binding</keyword>
<organism evidence="14 15">
    <name type="scientific">Tritrichomonas musculus</name>
    <dbReference type="NCBI Taxonomy" id="1915356"/>
    <lineage>
        <taxon>Eukaryota</taxon>
        <taxon>Metamonada</taxon>
        <taxon>Parabasalia</taxon>
        <taxon>Tritrichomonadida</taxon>
        <taxon>Tritrichomonadidae</taxon>
        <taxon>Tritrichomonas</taxon>
    </lineage>
</organism>
<evidence type="ECO:0000256" key="2">
    <source>
        <dbReference type="ARBA" id="ARBA00001946"/>
    </source>
</evidence>
<keyword evidence="12" id="KW-0472">Membrane</keyword>
<dbReference type="EMBL" id="JAPFFF010000034">
    <property type="protein sequence ID" value="KAK8843813.1"/>
    <property type="molecule type" value="Genomic_DNA"/>
</dbReference>
<evidence type="ECO:0000256" key="13">
    <source>
        <dbReference type="ARBA" id="ARBA00023211"/>
    </source>
</evidence>
<evidence type="ECO:0000313" key="14">
    <source>
        <dbReference type="EMBL" id="KAK8843813.1"/>
    </source>
</evidence>
<keyword evidence="11" id="KW-1133">Transmembrane helix</keyword>
<comment type="subcellular location">
    <subcellularLocation>
        <location evidence="3">Endomembrane system</location>
        <topology evidence="3">Multi-pass membrane protein</topology>
    </subcellularLocation>
</comment>
<sequence>MSGNETEIVDSFDFVESLSWIENNTPKNAKIVSLWPHGYQILSHTKRTVFCDGNTNNLSHLNLVYLIYALDELESWKIARYLSADYIVVVFGGASGYVLDDLYYSSTFLKSLEIEYDNINMNDYFNSPFLTSENPTNASRNSIIFKLSYNNFVNWSLNKNLPKGFDIARGFKVGSLDFKLSYYEEVFTSTNWLFRVYKISNDHVWNKFY</sequence>
<evidence type="ECO:0000256" key="6">
    <source>
        <dbReference type="ARBA" id="ARBA00022676"/>
    </source>
</evidence>